<comment type="caution">
    <text evidence="3">The sequence shown here is derived from an EMBL/GenBank/DDBJ whole genome shotgun (WGS) entry which is preliminary data.</text>
</comment>
<dbReference type="GO" id="GO:0016787">
    <property type="term" value="F:hydrolase activity"/>
    <property type="evidence" value="ECO:0007669"/>
    <property type="project" value="UniProtKB-KW"/>
</dbReference>
<dbReference type="RefSeq" id="WP_386432688.1">
    <property type="nucleotide sequence ID" value="NZ_JBHSBB010000014.1"/>
</dbReference>
<dbReference type="Proteomes" id="UP001595765">
    <property type="component" value="Unassembled WGS sequence"/>
</dbReference>
<reference evidence="4" key="1">
    <citation type="journal article" date="2019" name="Int. J. Syst. Evol. Microbiol.">
        <title>The Global Catalogue of Microorganisms (GCM) 10K type strain sequencing project: providing services to taxonomists for standard genome sequencing and annotation.</title>
        <authorList>
            <consortium name="The Broad Institute Genomics Platform"/>
            <consortium name="The Broad Institute Genome Sequencing Center for Infectious Disease"/>
            <person name="Wu L."/>
            <person name="Ma J."/>
        </authorList>
    </citation>
    <scope>NUCLEOTIDE SEQUENCE [LARGE SCALE GENOMIC DNA]</scope>
    <source>
        <strain evidence="4">CGMCC 4.7237</strain>
    </source>
</reference>
<evidence type="ECO:0000313" key="4">
    <source>
        <dbReference type="Proteomes" id="UP001595765"/>
    </source>
</evidence>
<dbReference type="Gene3D" id="3.40.50.1820">
    <property type="entry name" value="alpha/beta hydrolase"/>
    <property type="match status" value="1"/>
</dbReference>
<dbReference type="PANTHER" id="PTHR37017:SF11">
    <property type="entry name" value="ESTERASE_LIPASE_THIOESTERASE DOMAIN-CONTAINING PROTEIN"/>
    <property type="match status" value="1"/>
</dbReference>
<feature type="signal peptide" evidence="1">
    <location>
        <begin position="1"/>
        <end position="24"/>
    </location>
</feature>
<dbReference type="InterPro" id="IPR052897">
    <property type="entry name" value="Sec-Metab_Biosynth_Hydrolase"/>
</dbReference>
<evidence type="ECO:0000313" key="3">
    <source>
        <dbReference type="EMBL" id="MFC4034493.1"/>
    </source>
</evidence>
<keyword evidence="4" id="KW-1185">Reference proteome</keyword>
<evidence type="ECO:0000259" key="2">
    <source>
        <dbReference type="Pfam" id="PF12697"/>
    </source>
</evidence>
<dbReference type="Pfam" id="PF12697">
    <property type="entry name" value="Abhydrolase_6"/>
    <property type="match status" value="1"/>
</dbReference>
<dbReference type="InterPro" id="IPR029058">
    <property type="entry name" value="AB_hydrolase_fold"/>
</dbReference>
<evidence type="ECO:0000256" key="1">
    <source>
        <dbReference type="SAM" id="SignalP"/>
    </source>
</evidence>
<proteinExistence type="predicted"/>
<organism evidence="3 4">
    <name type="scientific">Streptomyces polygonati</name>
    <dbReference type="NCBI Taxonomy" id="1617087"/>
    <lineage>
        <taxon>Bacteria</taxon>
        <taxon>Bacillati</taxon>
        <taxon>Actinomycetota</taxon>
        <taxon>Actinomycetes</taxon>
        <taxon>Kitasatosporales</taxon>
        <taxon>Streptomycetaceae</taxon>
        <taxon>Streptomyces</taxon>
    </lineage>
</organism>
<protein>
    <submittedName>
        <fullName evidence="3">Alpha/beta fold hydrolase</fullName>
    </submittedName>
</protein>
<gene>
    <name evidence="3" type="ORF">ACFO3J_23890</name>
</gene>
<feature type="chain" id="PRO_5045691678" evidence="1">
    <location>
        <begin position="25"/>
        <end position="270"/>
    </location>
</feature>
<feature type="domain" description="AB hydrolase-1" evidence="2">
    <location>
        <begin position="35"/>
        <end position="260"/>
    </location>
</feature>
<keyword evidence="1" id="KW-0732">Signal</keyword>
<dbReference type="InterPro" id="IPR000073">
    <property type="entry name" value="AB_hydrolase_1"/>
</dbReference>
<sequence>MWTAAAATVLTVTAVAVPATTASAAPSPSSAKPTVVLVHGAWADGSSWNSVITDLENEGYPVVAPPDPLRGVSSDAANLADFLKTIKGPIVLAGHSYAGMVITNAALGNRNVKALVYADAYIPDQGQSVTSLTAAKPGSALAVADPTTVFNEVPFPGAPAGVADLYLKPRLVRTAFAPDVSAVRQNQLIATQRPVAASALMEKSGVPAWKTIPSWALIGRQDKLIPPAEQQVMAKHAGSHVRLINSSHVSPVSHPQAVASLINTAAQATR</sequence>
<name>A0ABV8HR16_9ACTN</name>
<accession>A0ABV8HR16</accession>
<dbReference type="EMBL" id="JBHSBB010000014">
    <property type="protein sequence ID" value="MFC4034493.1"/>
    <property type="molecule type" value="Genomic_DNA"/>
</dbReference>
<dbReference type="PANTHER" id="PTHR37017">
    <property type="entry name" value="AB HYDROLASE-1 DOMAIN-CONTAINING PROTEIN-RELATED"/>
    <property type="match status" value="1"/>
</dbReference>
<keyword evidence="3" id="KW-0378">Hydrolase</keyword>
<dbReference type="SUPFAM" id="SSF53474">
    <property type="entry name" value="alpha/beta-Hydrolases"/>
    <property type="match status" value="1"/>
</dbReference>